<name>A0ABQ8TV90_PERAM</name>
<gene>
    <name evidence="1" type="ORF">ANN_00602</name>
</gene>
<keyword evidence="2" id="KW-1185">Reference proteome</keyword>
<dbReference type="EMBL" id="JAJSOF020000003">
    <property type="protein sequence ID" value="KAJ4449205.1"/>
    <property type="molecule type" value="Genomic_DNA"/>
</dbReference>
<evidence type="ECO:0008006" key="3">
    <source>
        <dbReference type="Google" id="ProtNLM"/>
    </source>
</evidence>
<comment type="caution">
    <text evidence="1">The sequence shown here is derived from an EMBL/GenBank/DDBJ whole genome shotgun (WGS) entry which is preliminary data.</text>
</comment>
<evidence type="ECO:0000313" key="2">
    <source>
        <dbReference type="Proteomes" id="UP001148838"/>
    </source>
</evidence>
<reference evidence="1 2" key="1">
    <citation type="journal article" date="2022" name="Allergy">
        <title>Genome assembly and annotation of Periplaneta americana reveal a comprehensive cockroach allergen profile.</title>
        <authorList>
            <person name="Wang L."/>
            <person name="Xiong Q."/>
            <person name="Saelim N."/>
            <person name="Wang L."/>
            <person name="Nong W."/>
            <person name="Wan A.T."/>
            <person name="Shi M."/>
            <person name="Liu X."/>
            <person name="Cao Q."/>
            <person name="Hui J.H.L."/>
            <person name="Sookrung N."/>
            <person name="Leung T.F."/>
            <person name="Tungtrongchitr A."/>
            <person name="Tsui S.K.W."/>
        </authorList>
    </citation>
    <scope>NUCLEOTIDE SEQUENCE [LARGE SCALE GENOMIC DNA]</scope>
    <source>
        <strain evidence="1">PWHHKU_190912</strain>
    </source>
</reference>
<protein>
    <recommendedName>
        <fullName evidence="3">Reverse transcriptase domain-containing protein</fullName>
    </recommendedName>
</protein>
<evidence type="ECO:0000313" key="1">
    <source>
        <dbReference type="EMBL" id="KAJ4449205.1"/>
    </source>
</evidence>
<dbReference type="Proteomes" id="UP001148838">
    <property type="component" value="Unassembled WGS sequence"/>
</dbReference>
<sequence length="235" mass="27093">MSAACRRHSVFESPQGKVSRLTDNGEKWEYKGTVHQLFIDFKKAYDSVKREVLYDILIEFGIPKKLVRLIKMCLSETYSRVRIGISMLRRCCNFSSITLCTVKKKQRCPHLFIFLEETVLPSARTSRASACLPTHVKTDSNATIVFRYEHKSNASFHVDRRKCQQIRKIVLTLSPYPDSAAERTGNSSRYFRLVHSSICSSDERTFLDDVISNQNVQLAVTDSEEHLHEYDVIAY</sequence>
<organism evidence="1 2">
    <name type="scientific">Periplaneta americana</name>
    <name type="common">American cockroach</name>
    <name type="synonym">Blatta americana</name>
    <dbReference type="NCBI Taxonomy" id="6978"/>
    <lineage>
        <taxon>Eukaryota</taxon>
        <taxon>Metazoa</taxon>
        <taxon>Ecdysozoa</taxon>
        <taxon>Arthropoda</taxon>
        <taxon>Hexapoda</taxon>
        <taxon>Insecta</taxon>
        <taxon>Pterygota</taxon>
        <taxon>Neoptera</taxon>
        <taxon>Polyneoptera</taxon>
        <taxon>Dictyoptera</taxon>
        <taxon>Blattodea</taxon>
        <taxon>Blattoidea</taxon>
        <taxon>Blattidae</taxon>
        <taxon>Blattinae</taxon>
        <taxon>Periplaneta</taxon>
    </lineage>
</organism>
<proteinExistence type="predicted"/>
<accession>A0ABQ8TV90</accession>